<keyword evidence="4 6" id="KW-0472">Membrane</keyword>
<dbReference type="InterPro" id="IPR020846">
    <property type="entry name" value="MFS_dom"/>
</dbReference>
<dbReference type="EMBL" id="VXIV02002020">
    <property type="protein sequence ID" value="KAF6027807.1"/>
    <property type="molecule type" value="Genomic_DNA"/>
</dbReference>
<feature type="transmembrane region" description="Helical" evidence="6">
    <location>
        <begin position="149"/>
        <end position="168"/>
    </location>
</feature>
<feature type="domain" description="Major facilitator superfamily (MFS) profile" evidence="7">
    <location>
        <begin position="26"/>
        <end position="507"/>
    </location>
</feature>
<organism evidence="8 9">
    <name type="scientific">Bugula neritina</name>
    <name type="common">Brown bryozoan</name>
    <name type="synonym">Sertularia neritina</name>
    <dbReference type="NCBI Taxonomy" id="10212"/>
    <lineage>
        <taxon>Eukaryota</taxon>
        <taxon>Metazoa</taxon>
        <taxon>Spiralia</taxon>
        <taxon>Lophotrochozoa</taxon>
        <taxon>Bryozoa</taxon>
        <taxon>Gymnolaemata</taxon>
        <taxon>Cheilostomatida</taxon>
        <taxon>Flustrina</taxon>
        <taxon>Buguloidea</taxon>
        <taxon>Bugulidae</taxon>
        <taxon>Bugula</taxon>
    </lineage>
</organism>
<dbReference type="PROSITE" id="PS50850">
    <property type="entry name" value="MFS"/>
    <property type="match status" value="1"/>
</dbReference>
<dbReference type="Proteomes" id="UP000593567">
    <property type="component" value="Unassembled WGS sequence"/>
</dbReference>
<dbReference type="SUPFAM" id="SSF103473">
    <property type="entry name" value="MFS general substrate transporter"/>
    <property type="match status" value="1"/>
</dbReference>
<feature type="transmembrane region" description="Helical" evidence="6">
    <location>
        <begin position="385"/>
        <end position="404"/>
    </location>
</feature>
<feature type="transmembrane region" description="Helical" evidence="6">
    <location>
        <begin position="357"/>
        <end position="378"/>
    </location>
</feature>
<dbReference type="GO" id="GO:0016020">
    <property type="term" value="C:membrane"/>
    <property type="evidence" value="ECO:0007669"/>
    <property type="project" value="UniProtKB-SubCell"/>
</dbReference>
<dbReference type="InterPro" id="IPR036259">
    <property type="entry name" value="MFS_trans_sf"/>
</dbReference>
<feature type="transmembrane region" description="Helical" evidence="6">
    <location>
        <begin position="207"/>
        <end position="229"/>
    </location>
</feature>
<proteinExistence type="predicted"/>
<sequence length="535" mass="58828">MANTERRTINEALLAVGEPGKYQLLLLLFIFVPGALTAMQTLVVVFSQAGMGYRCQDEFPALNSTTDGNTTLNSSMMLEYNKCPEDVGLQCSGFTYNSTVFTSTIISEFDLVCGRSWIPTYINVFYMLIRLPAGLVLGQFIDRLGRKKAVLIGLFLQGAIGVASAYSVNVEMYTVFRTLSAIPVIAIWDSLATLLSEVTTPHKRPHILMGMIFAWGTGIVALSPFGYLIRDWRTLQMAISVPSFIFLIAGYWMYDESPHWLYSQGKYKEAQLVVDKIARWNRIPSFQMSSADPAADGDKSEEIQDSGESSLKNSCGRIIKSKTLMAILAVCAFSWLATNMGYTGLAFGLGSLAGDVYLNNLISGVTEFFAYCICFLVIPGGRKLIFVILMIVGGLGLVSSAVVLDFAGHLTWLVILTTMIGRLSLAAGWQIQYLWCLELFPTTIRLTMVQISMMTGHIGSAVAPIINDLPKHITNPTIRKNMISPSVYGVLLIVSGLLAIYLPETNNKALPVSLDSEMTDTKRGFVIIMDTLLEK</sequence>
<evidence type="ECO:0000256" key="2">
    <source>
        <dbReference type="ARBA" id="ARBA00022692"/>
    </source>
</evidence>
<evidence type="ECO:0000256" key="4">
    <source>
        <dbReference type="ARBA" id="ARBA00023136"/>
    </source>
</evidence>
<keyword evidence="3 6" id="KW-1133">Transmembrane helix</keyword>
<dbReference type="PANTHER" id="PTHR24064">
    <property type="entry name" value="SOLUTE CARRIER FAMILY 22 MEMBER"/>
    <property type="match status" value="1"/>
</dbReference>
<evidence type="ECO:0000313" key="8">
    <source>
        <dbReference type="EMBL" id="KAF6027807.1"/>
    </source>
</evidence>
<protein>
    <recommendedName>
        <fullName evidence="7">Major facilitator superfamily (MFS) profile domain-containing protein</fullName>
    </recommendedName>
</protein>
<dbReference type="AlphaFoldDB" id="A0A7J7JP75"/>
<evidence type="ECO:0000256" key="5">
    <source>
        <dbReference type="SAM" id="MobiDB-lite"/>
    </source>
</evidence>
<dbReference type="InterPro" id="IPR005829">
    <property type="entry name" value="Sugar_transporter_CS"/>
</dbReference>
<gene>
    <name evidence="8" type="ORF">EB796_013883</name>
</gene>
<dbReference type="GO" id="GO:0022857">
    <property type="term" value="F:transmembrane transporter activity"/>
    <property type="evidence" value="ECO:0007669"/>
    <property type="project" value="InterPro"/>
</dbReference>
<dbReference type="InterPro" id="IPR005828">
    <property type="entry name" value="MFS_sugar_transport-like"/>
</dbReference>
<feature type="transmembrane region" description="Helical" evidence="6">
    <location>
        <begin position="443"/>
        <end position="466"/>
    </location>
</feature>
<feature type="transmembrane region" description="Helical" evidence="6">
    <location>
        <begin position="410"/>
        <end position="431"/>
    </location>
</feature>
<evidence type="ECO:0000259" key="7">
    <source>
        <dbReference type="PROSITE" id="PS50850"/>
    </source>
</evidence>
<keyword evidence="2 6" id="KW-0812">Transmembrane</keyword>
<dbReference type="PROSITE" id="PS00216">
    <property type="entry name" value="SUGAR_TRANSPORT_1"/>
    <property type="match status" value="1"/>
</dbReference>
<accession>A0A7J7JP75</accession>
<dbReference type="Gene3D" id="1.20.1250.20">
    <property type="entry name" value="MFS general substrate transporter like domains"/>
    <property type="match status" value="1"/>
</dbReference>
<feature type="region of interest" description="Disordered" evidence="5">
    <location>
        <begin position="289"/>
        <end position="311"/>
    </location>
</feature>
<reference evidence="8" key="1">
    <citation type="submission" date="2020-06" db="EMBL/GenBank/DDBJ databases">
        <title>Draft genome of Bugula neritina, a colonial animal packing powerful symbionts and potential medicines.</title>
        <authorList>
            <person name="Rayko M."/>
        </authorList>
    </citation>
    <scope>NUCLEOTIDE SEQUENCE [LARGE SCALE GENOMIC DNA]</scope>
    <source>
        <strain evidence="8">Kwan_BN1</strain>
    </source>
</reference>
<keyword evidence="9" id="KW-1185">Reference proteome</keyword>
<dbReference type="OrthoDB" id="5141738at2759"/>
<feature type="transmembrane region" description="Helical" evidence="6">
    <location>
        <begin position="174"/>
        <end position="195"/>
    </location>
</feature>
<comment type="subcellular location">
    <subcellularLocation>
        <location evidence="1">Membrane</location>
        <topology evidence="1">Multi-pass membrane protein</topology>
    </subcellularLocation>
</comment>
<feature type="transmembrane region" description="Helical" evidence="6">
    <location>
        <begin position="24"/>
        <end position="46"/>
    </location>
</feature>
<evidence type="ECO:0000256" key="3">
    <source>
        <dbReference type="ARBA" id="ARBA00022989"/>
    </source>
</evidence>
<evidence type="ECO:0000256" key="1">
    <source>
        <dbReference type="ARBA" id="ARBA00004141"/>
    </source>
</evidence>
<evidence type="ECO:0000256" key="6">
    <source>
        <dbReference type="SAM" id="Phobius"/>
    </source>
</evidence>
<name>A0A7J7JP75_BUGNE</name>
<dbReference type="Pfam" id="PF00083">
    <property type="entry name" value="Sugar_tr"/>
    <property type="match status" value="1"/>
</dbReference>
<feature type="transmembrane region" description="Helical" evidence="6">
    <location>
        <begin position="324"/>
        <end position="345"/>
    </location>
</feature>
<evidence type="ECO:0000313" key="9">
    <source>
        <dbReference type="Proteomes" id="UP000593567"/>
    </source>
</evidence>
<feature type="transmembrane region" description="Helical" evidence="6">
    <location>
        <begin position="486"/>
        <end position="503"/>
    </location>
</feature>
<comment type="caution">
    <text evidence="8">The sequence shown here is derived from an EMBL/GenBank/DDBJ whole genome shotgun (WGS) entry which is preliminary data.</text>
</comment>